<dbReference type="InterPro" id="IPR023509">
    <property type="entry name" value="DTD-like_sf"/>
</dbReference>
<gene>
    <name evidence="1" type="ORF">MA16_Dca017365</name>
</gene>
<dbReference type="SUPFAM" id="SSF69500">
    <property type="entry name" value="DTD-like"/>
    <property type="match status" value="1"/>
</dbReference>
<dbReference type="Pfam" id="PF02580">
    <property type="entry name" value="Tyr_Deacylase"/>
    <property type="match status" value="1"/>
</dbReference>
<accession>A0A2I0WC77</accession>
<evidence type="ECO:0000313" key="1">
    <source>
        <dbReference type="EMBL" id="PKU73259.1"/>
    </source>
</evidence>
<proteinExistence type="predicted"/>
<dbReference type="Proteomes" id="UP000233837">
    <property type="component" value="Unassembled WGS sequence"/>
</dbReference>
<protein>
    <submittedName>
        <fullName evidence="1">D-tyrosyl-tRNA(Tyr) deacylase</fullName>
    </submittedName>
</protein>
<dbReference type="GO" id="GO:0051499">
    <property type="term" value="F:D-aminoacyl-tRNA deacylase activity"/>
    <property type="evidence" value="ECO:0007669"/>
    <property type="project" value="InterPro"/>
</dbReference>
<keyword evidence="2" id="KW-1185">Reference proteome</keyword>
<name>A0A2I0WC77_9ASPA</name>
<dbReference type="AlphaFoldDB" id="A0A2I0WC77"/>
<organism evidence="1 2">
    <name type="scientific">Dendrobium catenatum</name>
    <dbReference type="NCBI Taxonomy" id="906689"/>
    <lineage>
        <taxon>Eukaryota</taxon>
        <taxon>Viridiplantae</taxon>
        <taxon>Streptophyta</taxon>
        <taxon>Embryophyta</taxon>
        <taxon>Tracheophyta</taxon>
        <taxon>Spermatophyta</taxon>
        <taxon>Magnoliopsida</taxon>
        <taxon>Liliopsida</taxon>
        <taxon>Asparagales</taxon>
        <taxon>Orchidaceae</taxon>
        <taxon>Epidendroideae</taxon>
        <taxon>Malaxideae</taxon>
        <taxon>Dendrobiinae</taxon>
        <taxon>Dendrobium</taxon>
    </lineage>
</organism>
<reference evidence="1 2" key="1">
    <citation type="journal article" date="2016" name="Sci. Rep.">
        <title>The Dendrobium catenatum Lindl. genome sequence provides insights into polysaccharide synthase, floral development and adaptive evolution.</title>
        <authorList>
            <person name="Zhang G.Q."/>
            <person name="Xu Q."/>
            <person name="Bian C."/>
            <person name="Tsai W.C."/>
            <person name="Yeh C.M."/>
            <person name="Liu K.W."/>
            <person name="Yoshida K."/>
            <person name="Zhang L.S."/>
            <person name="Chang S.B."/>
            <person name="Chen F."/>
            <person name="Shi Y."/>
            <person name="Su Y.Y."/>
            <person name="Zhang Y.Q."/>
            <person name="Chen L.J."/>
            <person name="Yin Y."/>
            <person name="Lin M."/>
            <person name="Huang H."/>
            <person name="Deng H."/>
            <person name="Wang Z.W."/>
            <person name="Zhu S.L."/>
            <person name="Zhao X."/>
            <person name="Deng C."/>
            <person name="Niu S.C."/>
            <person name="Huang J."/>
            <person name="Wang M."/>
            <person name="Liu G.H."/>
            <person name="Yang H.J."/>
            <person name="Xiao X.J."/>
            <person name="Hsiao Y.Y."/>
            <person name="Wu W.L."/>
            <person name="Chen Y.Y."/>
            <person name="Mitsuda N."/>
            <person name="Ohme-Takagi M."/>
            <person name="Luo Y.B."/>
            <person name="Van de Peer Y."/>
            <person name="Liu Z.J."/>
        </authorList>
    </citation>
    <scope>NUCLEOTIDE SEQUENCE [LARGE SCALE GENOMIC DNA]</scope>
    <source>
        <tissue evidence="1">The whole plant</tissue>
    </source>
</reference>
<dbReference type="GO" id="GO:0005737">
    <property type="term" value="C:cytoplasm"/>
    <property type="evidence" value="ECO:0007669"/>
    <property type="project" value="InterPro"/>
</dbReference>
<reference evidence="1 2" key="2">
    <citation type="journal article" date="2017" name="Nature">
        <title>The Apostasia genome and the evolution of orchids.</title>
        <authorList>
            <person name="Zhang G.Q."/>
            <person name="Liu K.W."/>
            <person name="Li Z."/>
            <person name="Lohaus R."/>
            <person name="Hsiao Y.Y."/>
            <person name="Niu S.C."/>
            <person name="Wang J.Y."/>
            <person name="Lin Y.C."/>
            <person name="Xu Q."/>
            <person name="Chen L.J."/>
            <person name="Yoshida K."/>
            <person name="Fujiwara S."/>
            <person name="Wang Z.W."/>
            <person name="Zhang Y.Q."/>
            <person name="Mitsuda N."/>
            <person name="Wang M."/>
            <person name="Liu G.H."/>
            <person name="Pecoraro L."/>
            <person name="Huang H.X."/>
            <person name="Xiao X.J."/>
            <person name="Lin M."/>
            <person name="Wu X.Y."/>
            <person name="Wu W.L."/>
            <person name="Chen Y.Y."/>
            <person name="Chang S.B."/>
            <person name="Sakamoto S."/>
            <person name="Ohme-Takagi M."/>
            <person name="Yagi M."/>
            <person name="Zeng S.J."/>
            <person name="Shen C.Y."/>
            <person name="Yeh C.M."/>
            <person name="Luo Y.B."/>
            <person name="Tsai W.C."/>
            <person name="Van de Peer Y."/>
            <person name="Liu Z.J."/>
        </authorList>
    </citation>
    <scope>NUCLEOTIDE SEQUENCE [LARGE SCALE GENOMIC DNA]</scope>
    <source>
        <tissue evidence="1">The whole plant</tissue>
    </source>
</reference>
<dbReference type="STRING" id="906689.A0A2I0WC77"/>
<evidence type="ECO:0000313" key="2">
    <source>
        <dbReference type="Proteomes" id="UP000233837"/>
    </source>
</evidence>
<dbReference type="InterPro" id="IPR003732">
    <property type="entry name" value="Daa-tRNA_deacyls_DTD"/>
</dbReference>
<dbReference type="EMBL" id="KZ502764">
    <property type="protein sequence ID" value="PKU73259.1"/>
    <property type="molecule type" value="Genomic_DNA"/>
</dbReference>
<sequence>MRAIVQRVLSASVEVGDKTLAFSQPFNGEYPYLIASLQVEGRLVSEIGPGLLVFIGIHESDVEADADYMCVFPMSLFIAFFSLYWRNSTPLNAYCPGAARCFEKFITLKNNCGKFEYGVCLDCY</sequence>
<dbReference type="Gene3D" id="3.50.80.10">
    <property type="entry name" value="D-tyrosyl-tRNA(Tyr) deacylase"/>
    <property type="match status" value="1"/>
</dbReference>